<evidence type="ECO:0000259" key="2">
    <source>
        <dbReference type="Pfam" id="PF26536"/>
    </source>
</evidence>
<dbReference type="RefSeq" id="XP_067064408.1">
    <property type="nucleotide sequence ID" value="XM_067207594.1"/>
</dbReference>
<organism evidence="3 4">
    <name type="scientific">Leishmania orientalis</name>
    <dbReference type="NCBI Taxonomy" id="2249476"/>
    <lineage>
        <taxon>Eukaryota</taxon>
        <taxon>Discoba</taxon>
        <taxon>Euglenozoa</taxon>
        <taxon>Kinetoplastea</taxon>
        <taxon>Metakinetoplastina</taxon>
        <taxon>Trypanosomatida</taxon>
        <taxon>Trypanosomatidae</taxon>
        <taxon>Leishmaniinae</taxon>
        <taxon>Leishmania</taxon>
    </lineage>
</organism>
<feature type="compositionally biased region" description="Basic and acidic residues" evidence="1">
    <location>
        <begin position="990"/>
        <end position="1000"/>
    </location>
</feature>
<dbReference type="EMBL" id="JAFHLR010000016">
    <property type="protein sequence ID" value="KAG5482402.1"/>
    <property type="molecule type" value="Genomic_DNA"/>
</dbReference>
<evidence type="ECO:0000313" key="3">
    <source>
        <dbReference type="EMBL" id="KAG5482402.1"/>
    </source>
</evidence>
<dbReference type="Pfam" id="PF26536">
    <property type="entry name" value="DSRM_REH2"/>
    <property type="match status" value="3"/>
</dbReference>
<feature type="compositionally biased region" description="Low complexity" evidence="1">
    <location>
        <begin position="432"/>
        <end position="463"/>
    </location>
</feature>
<feature type="domain" description="REH2 DRSM" evidence="2">
    <location>
        <begin position="780"/>
        <end position="847"/>
    </location>
</feature>
<feature type="domain" description="REH2 DRSM" evidence="2">
    <location>
        <begin position="577"/>
        <end position="680"/>
    </location>
</feature>
<reference evidence="4" key="1">
    <citation type="journal article" date="2021" name="Microbiol. Resour. Announc.">
        <title>LGAAP: Leishmaniinae Genome Assembly and Annotation Pipeline.</title>
        <authorList>
            <person name="Almutairi H."/>
            <person name="Urbaniak M.D."/>
            <person name="Bates M.D."/>
            <person name="Jariyapan N."/>
            <person name="Kwakye-Nuako G."/>
            <person name="Thomaz-Soccol V."/>
            <person name="Al-Salem W.S."/>
            <person name="Dillon R.J."/>
            <person name="Bates P.A."/>
            <person name="Gatherer D."/>
        </authorList>
    </citation>
    <scope>NUCLEOTIDE SEQUENCE [LARGE SCALE GENOMIC DNA]</scope>
</reference>
<dbReference type="Proteomes" id="UP000674143">
    <property type="component" value="Unassembled WGS sequence"/>
</dbReference>
<evidence type="ECO:0000256" key="1">
    <source>
        <dbReference type="SAM" id="MobiDB-lite"/>
    </source>
</evidence>
<feature type="domain" description="REH2 DRSM" evidence="2">
    <location>
        <begin position="223"/>
        <end position="358"/>
    </location>
</feature>
<dbReference type="InterPro" id="IPR058737">
    <property type="entry name" value="DSRM_REH2"/>
</dbReference>
<reference evidence="4" key="2">
    <citation type="journal article" date="2021" name="Sci. Data">
        <title>Chromosome-scale genome sequencing, assembly and annotation of six genomes from subfamily Leishmaniinae.</title>
        <authorList>
            <person name="Almutairi H."/>
            <person name="Urbaniak M.D."/>
            <person name="Bates M.D."/>
            <person name="Jariyapan N."/>
            <person name="Kwakye-Nuako G."/>
            <person name="Thomaz Soccol V."/>
            <person name="Al-Salem W.S."/>
            <person name="Dillon R.J."/>
            <person name="Bates P.A."/>
            <person name="Gatherer D."/>
        </authorList>
    </citation>
    <scope>NUCLEOTIDE SEQUENCE [LARGE SCALE GENOMIC DNA]</scope>
</reference>
<feature type="compositionally biased region" description="Basic and acidic residues" evidence="1">
    <location>
        <begin position="408"/>
        <end position="419"/>
    </location>
</feature>
<feature type="region of interest" description="Disordered" evidence="1">
    <location>
        <begin position="1174"/>
        <end position="1203"/>
    </location>
</feature>
<sequence>MPHPPATAVAAQAPLNHRLRSLCRDLSLSLKIRRGPPFTELWRATVRHSCSASVPRSRQSSSGRGLTSPAGNISSHVLLLSHRTCCSASASSTSSWKQHPSAEATVNSAAGEPEMISLDAIEIEVMSAEESSSAMCHAQVRSETLSSRHTNDDTWRRRHRHHQQQREMRATDFFTAQLHSTLAAGGHEHGSDGTLTVSSAHSVSGSGRMEAGAPPGAAQQQNYCDVHTTDPFARGRIANFVRRMGHNTGNVFHVRAMTPAEAAAVTGSGTGPTLFAATCRLPLPVPHGSRVAEGVAEDAKEAEVLAAMHAERVCDALGVQLFRLRTAQQKHADTVRREEGRYAPYPDDPIKPLGTPVPPPLRLLRTSPPGSPNAPSTASAQPAISPASTGAAAAVITSAQSPLSRVPPAREKVPLKREAPLSAPAENSTGEGTLASASPATAGGSVSPPSPAGPATAAGKSTSLDPTRIVLRRHDPVDDYARLVFHYTDEEHAERVRTYASSVYYPWICQWEGAAVTEAGAMSSDIAVVAAATAASQGQMFDPTENGMWSIVNERGMRCSPTPQDALVLPIVYDGPCAEARITDYYAQHNATLKEHLTVRPASGSTRSPQRMVEAELRLMGLTVTAKGKAQTEQMAIHLAAMHAELLLDALGHPLFPADAQRQARHAEAVAGYGRWAMNPLTGCVTPPNPHDALPLPLKIQTGADDVWLGPEARRQLGHRWSDSEHIIVAMQQLNAQAVDEVEINPPVELLEEAEQMLEEWQARVAKSRFTRLFVLLDLESAFQATTVLPVPRQFGIRGGLGVGKTRKMAVQVCALQALDTLCALGVPLCADPERERQYLQRRAALGMVLQRTLPVADGWPMPASERNDRSVPHLPTYVVEGSHVRLLPNIADTLHAMQLRIPQDYCLFGGASEEVLLEIGNQVRTAVQNYLQAFMETLVRSRNALQGQRKKGSALINTPYPAAASGVRDPVTATSSDQRSKTPPAADADAGRAGRRHEGTPSQPTAAVVEENIAKTQAWANLYAMNLLPHTVISGFGRDNTLHNTCFLQVPISSNALLPPAKMSHKIDASAVSSPPHPLMGPVYAIAIGTSLKRKDAERACYLHAASILHSFGVDVLVQYPRCQPRTRHAVSFADVAKFLGKEPLVITSPFLSDGTLRASAAEAAAVTPAEVVTPLPSASREETAGAPPDSPAPLPGSLHTPRPVMHANMKAFLESTRGITLPRKRKLRSTTTL</sequence>
<accession>A0A836HA70</accession>
<dbReference type="GeneID" id="92361528"/>
<proteinExistence type="predicted"/>
<feature type="compositionally biased region" description="Low complexity" evidence="1">
    <location>
        <begin position="382"/>
        <end position="399"/>
    </location>
</feature>
<dbReference type="PANTHER" id="PTHR42260:SF2">
    <property type="entry name" value="DRBM DOMAIN-CONTAINING PROTEIN"/>
    <property type="match status" value="1"/>
</dbReference>
<feature type="compositionally biased region" description="Basic and acidic residues" evidence="1">
    <location>
        <begin position="330"/>
        <end position="341"/>
    </location>
</feature>
<comment type="caution">
    <text evidence="3">The sequence shown here is derived from an EMBL/GenBank/DDBJ whole genome shotgun (WGS) entry which is preliminary data.</text>
</comment>
<evidence type="ECO:0000313" key="4">
    <source>
        <dbReference type="Proteomes" id="UP000674143"/>
    </source>
</evidence>
<gene>
    <name evidence="3" type="ORF">LSCM4_05660</name>
</gene>
<feature type="region of interest" description="Disordered" evidence="1">
    <location>
        <begin position="199"/>
        <end position="221"/>
    </location>
</feature>
<feature type="compositionally biased region" description="Low complexity" evidence="1">
    <location>
        <begin position="211"/>
        <end position="221"/>
    </location>
</feature>
<feature type="region of interest" description="Disordered" evidence="1">
    <location>
        <begin position="142"/>
        <end position="166"/>
    </location>
</feature>
<dbReference type="PANTHER" id="PTHR42260">
    <property type="entry name" value="DRBM DOMAIN-CONTAINING PROTEIN-RELATED"/>
    <property type="match status" value="1"/>
</dbReference>
<dbReference type="KEGG" id="loi:92361528"/>
<dbReference type="AlphaFoldDB" id="A0A836HA70"/>
<protein>
    <recommendedName>
        <fullName evidence="2">REH2 DRSM domain-containing protein</fullName>
    </recommendedName>
</protein>
<feature type="region of interest" description="Disordered" evidence="1">
    <location>
        <begin position="328"/>
        <end position="470"/>
    </location>
</feature>
<feature type="region of interest" description="Disordered" evidence="1">
    <location>
        <begin position="949"/>
        <end position="1008"/>
    </location>
</feature>
<keyword evidence="4" id="KW-1185">Reference proteome</keyword>
<name>A0A836HA70_9TRYP</name>